<feature type="compositionally biased region" description="Basic and acidic residues" evidence="1">
    <location>
        <begin position="108"/>
        <end position="151"/>
    </location>
</feature>
<feature type="region of interest" description="Disordered" evidence="1">
    <location>
        <begin position="50"/>
        <end position="153"/>
    </location>
</feature>
<gene>
    <name evidence="2" type="ORF">M011DRAFT_459879</name>
</gene>
<organism evidence="2 3">
    <name type="scientific">Sporormia fimetaria CBS 119925</name>
    <dbReference type="NCBI Taxonomy" id="1340428"/>
    <lineage>
        <taxon>Eukaryota</taxon>
        <taxon>Fungi</taxon>
        <taxon>Dikarya</taxon>
        <taxon>Ascomycota</taxon>
        <taxon>Pezizomycotina</taxon>
        <taxon>Dothideomycetes</taxon>
        <taxon>Pleosporomycetidae</taxon>
        <taxon>Pleosporales</taxon>
        <taxon>Sporormiaceae</taxon>
        <taxon>Sporormia</taxon>
    </lineage>
</organism>
<feature type="compositionally biased region" description="Basic and acidic residues" evidence="1">
    <location>
        <begin position="246"/>
        <end position="262"/>
    </location>
</feature>
<dbReference type="EMBL" id="MU006581">
    <property type="protein sequence ID" value="KAF2745618.1"/>
    <property type="molecule type" value="Genomic_DNA"/>
</dbReference>
<evidence type="ECO:0000256" key="1">
    <source>
        <dbReference type="SAM" id="MobiDB-lite"/>
    </source>
</evidence>
<dbReference type="Proteomes" id="UP000799440">
    <property type="component" value="Unassembled WGS sequence"/>
</dbReference>
<dbReference type="AlphaFoldDB" id="A0A6A6V4X7"/>
<protein>
    <submittedName>
        <fullName evidence="2">Uncharacterized protein</fullName>
    </submittedName>
</protein>
<accession>A0A6A6V4X7</accession>
<feature type="region of interest" description="Disordered" evidence="1">
    <location>
        <begin position="246"/>
        <end position="282"/>
    </location>
</feature>
<evidence type="ECO:0000313" key="3">
    <source>
        <dbReference type="Proteomes" id="UP000799440"/>
    </source>
</evidence>
<reference evidence="2" key="1">
    <citation type="journal article" date="2020" name="Stud. Mycol.">
        <title>101 Dothideomycetes genomes: a test case for predicting lifestyles and emergence of pathogens.</title>
        <authorList>
            <person name="Haridas S."/>
            <person name="Albert R."/>
            <person name="Binder M."/>
            <person name="Bloem J."/>
            <person name="Labutti K."/>
            <person name="Salamov A."/>
            <person name="Andreopoulos B."/>
            <person name="Baker S."/>
            <person name="Barry K."/>
            <person name="Bills G."/>
            <person name="Bluhm B."/>
            <person name="Cannon C."/>
            <person name="Castanera R."/>
            <person name="Culley D."/>
            <person name="Daum C."/>
            <person name="Ezra D."/>
            <person name="Gonzalez J."/>
            <person name="Henrissat B."/>
            <person name="Kuo A."/>
            <person name="Liang C."/>
            <person name="Lipzen A."/>
            <person name="Lutzoni F."/>
            <person name="Magnuson J."/>
            <person name="Mondo S."/>
            <person name="Nolan M."/>
            <person name="Ohm R."/>
            <person name="Pangilinan J."/>
            <person name="Park H.-J."/>
            <person name="Ramirez L."/>
            <person name="Alfaro M."/>
            <person name="Sun H."/>
            <person name="Tritt A."/>
            <person name="Yoshinaga Y."/>
            <person name="Zwiers L.-H."/>
            <person name="Turgeon B."/>
            <person name="Goodwin S."/>
            <person name="Spatafora J."/>
            <person name="Crous P."/>
            <person name="Grigoriev I."/>
        </authorList>
    </citation>
    <scope>NUCLEOTIDE SEQUENCE</scope>
    <source>
        <strain evidence="2">CBS 119925</strain>
    </source>
</reference>
<name>A0A6A6V4X7_9PLEO</name>
<sequence>MDDNTHQYKPFIRPLTYGLHRRSSTSFTIILSKDLEHFNISFTRPDQAIISAHPESPNSSTSPKTPNPNPSSSHRLDITSPFLQCPVGPSTGPQLPLDSDPEVLAYLKRQEEQRKEERRREEEEERRYRRREKEKERERREENKRFRRDDGVSASLSASRIELNTVDSIKHPDDEDEEIELHGIDEAKLATLTLEEAITMIKDQNDVIRTLGRANGRVREECGTLRQMEKKISTLERTAGSEIIKTEALEDAGESLRVKTESEESQSGGLKKAEGSKKRRMQ</sequence>
<keyword evidence="3" id="KW-1185">Reference proteome</keyword>
<evidence type="ECO:0000313" key="2">
    <source>
        <dbReference type="EMBL" id="KAF2745618.1"/>
    </source>
</evidence>
<proteinExistence type="predicted"/>